<dbReference type="Proteomes" id="UP000016932">
    <property type="component" value="Unassembled WGS sequence"/>
</dbReference>
<keyword evidence="3" id="KW-1185">Reference proteome</keyword>
<accession>M3B721</accession>
<feature type="region of interest" description="Disordered" evidence="1">
    <location>
        <begin position="1"/>
        <end position="78"/>
    </location>
</feature>
<dbReference type="RefSeq" id="XP_007925604.1">
    <property type="nucleotide sequence ID" value="XM_007927413.1"/>
</dbReference>
<gene>
    <name evidence="2" type="ORF">MYCFIDRAFT_211055</name>
</gene>
<dbReference type="HOGENOM" id="CLU_2623044_0_0_1"/>
<dbReference type="AlphaFoldDB" id="M3B721"/>
<evidence type="ECO:0000313" key="3">
    <source>
        <dbReference type="Proteomes" id="UP000016932"/>
    </source>
</evidence>
<dbReference type="KEGG" id="pfj:MYCFIDRAFT_211055"/>
<reference evidence="2 3" key="1">
    <citation type="journal article" date="2012" name="PLoS Pathog.">
        <title>Diverse lifestyles and strategies of plant pathogenesis encoded in the genomes of eighteen Dothideomycetes fungi.</title>
        <authorList>
            <person name="Ohm R.A."/>
            <person name="Feau N."/>
            <person name="Henrissat B."/>
            <person name="Schoch C.L."/>
            <person name="Horwitz B.A."/>
            <person name="Barry K.W."/>
            <person name="Condon B.J."/>
            <person name="Copeland A.C."/>
            <person name="Dhillon B."/>
            <person name="Glaser F."/>
            <person name="Hesse C.N."/>
            <person name="Kosti I."/>
            <person name="LaButti K."/>
            <person name="Lindquist E.A."/>
            <person name="Lucas S."/>
            <person name="Salamov A.A."/>
            <person name="Bradshaw R.E."/>
            <person name="Ciuffetti L."/>
            <person name="Hamelin R.C."/>
            <person name="Kema G.H.J."/>
            <person name="Lawrence C."/>
            <person name="Scott J.A."/>
            <person name="Spatafora J.W."/>
            <person name="Turgeon B.G."/>
            <person name="de Wit P.J.G.M."/>
            <person name="Zhong S."/>
            <person name="Goodwin S.B."/>
            <person name="Grigoriev I.V."/>
        </authorList>
    </citation>
    <scope>NUCLEOTIDE SEQUENCE [LARGE SCALE GENOMIC DNA]</scope>
    <source>
        <strain evidence="2 3">CIRAD86</strain>
    </source>
</reference>
<organism evidence="2 3">
    <name type="scientific">Pseudocercospora fijiensis (strain CIRAD86)</name>
    <name type="common">Black leaf streak disease fungus</name>
    <name type="synonym">Mycosphaerella fijiensis</name>
    <dbReference type="NCBI Taxonomy" id="383855"/>
    <lineage>
        <taxon>Eukaryota</taxon>
        <taxon>Fungi</taxon>
        <taxon>Dikarya</taxon>
        <taxon>Ascomycota</taxon>
        <taxon>Pezizomycotina</taxon>
        <taxon>Dothideomycetes</taxon>
        <taxon>Dothideomycetidae</taxon>
        <taxon>Mycosphaerellales</taxon>
        <taxon>Mycosphaerellaceae</taxon>
        <taxon>Pseudocercospora</taxon>
    </lineage>
</organism>
<dbReference type="GeneID" id="19337290"/>
<feature type="compositionally biased region" description="Basic and acidic residues" evidence="1">
    <location>
        <begin position="57"/>
        <end position="78"/>
    </location>
</feature>
<dbReference type="EMBL" id="KB446557">
    <property type="protein sequence ID" value="EME85128.1"/>
    <property type="molecule type" value="Genomic_DNA"/>
</dbReference>
<protein>
    <submittedName>
        <fullName evidence="2">Uncharacterized protein</fullName>
    </submittedName>
</protein>
<dbReference type="VEuPathDB" id="FungiDB:MYCFIDRAFT_211055"/>
<proteinExistence type="predicted"/>
<evidence type="ECO:0000256" key="1">
    <source>
        <dbReference type="SAM" id="MobiDB-lite"/>
    </source>
</evidence>
<sequence length="78" mass="8756">MDLTPLDMLAPIAAPQRILSTAMAPQKEDDRGSNDDQENVTTHDDLFSQMGSQFNDPGDREHDYPNEVKLAEEDIPKQ</sequence>
<name>M3B721_PSEFD</name>
<evidence type="ECO:0000313" key="2">
    <source>
        <dbReference type="EMBL" id="EME85128.1"/>
    </source>
</evidence>